<gene>
    <name evidence="1" type="ORF">UFOVP27_87</name>
</gene>
<proteinExistence type="predicted"/>
<accession>A0A6J5KJ66</accession>
<evidence type="ECO:0000313" key="1">
    <source>
        <dbReference type="EMBL" id="CAB4122174.1"/>
    </source>
</evidence>
<name>A0A6J5KJ66_9CAUD</name>
<reference evidence="1" key="1">
    <citation type="submission" date="2020-04" db="EMBL/GenBank/DDBJ databases">
        <authorList>
            <person name="Chiriac C."/>
            <person name="Salcher M."/>
            <person name="Ghai R."/>
            <person name="Kavagutti S V."/>
        </authorList>
    </citation>
    <scope>NUCLEOTIDE SEQUENCE</scope>
</reference>
<organism evidence="1">
    <name type="scientific">uncultured Caudovirales phage</name>
    <dbReference type="NCBI Taxonomy" id="2100421"/>
    <lineage>
        <taxon>Viruses</taxon>
        <taxon>Duplodnaviria</taxon>
        <taxon>Heunggongvirae</taxon>
        <taxon>Uroviricota</taxon>
        <taxon>Caudoviricetes</taxon>
        <taxon>Peduoviridae</taxon>
        <taxon>Maltschvirus</taxon>
        <taxon>Maltschvirus maltsch</taxon>
    </lineage>
</organism>
<protein>
    <submittedName>
        <fullName evidence="1">Uncharacterized protein</fullName>
    </submittedName>
</protein>
<dbReference type="EMBL" id="LR796157">
    <property type="protein sequence ID" value="CAB4122174.1"/>
    <property type="molecule type" value="Genomic_DNA"/>
</dbReference>
<sequence length="576" mass="63172">MANTYFAEVYVKLQTLDTVTSASVQPAATYNPVTVYNGYKVWYEVNVYVNTTVTDINKWKTLSTAAKGTLLTSDGVDKAKMTLTKNSTDSNIKVGKTVQVNSHLEASILRDFGSAGGTATCTPTIAITQNHANSNIDTPVTNVVWRNSKGVAPTLAWTARVGPPEWPKTTVQNFINSTWGTALAANGNVTVSDKYWEQCNNRWAIYINSAHLDGLATVYYMDRYGEKAPTVAKAFPKPATMTANAKATHNQVNDALFTTIKTGLSCSGDVASNTLTGGYDSVNVSTPQDTSRWNPPPHAASRSVPYNFKVPAMDPHGNLITDTLGNILKSSNYDPAFSITNGKYNFLERGRIFQDSVSAEIMNKTDISLDKKTGKAAAWGFRFMYNPTYISYSTSGNNSIDWSIGSKDSATVLAGNQTVRFQLYINRIADMSYLMDIERNGNNSTGMQTMYGRNLREEEVAGILHRGTEYDIEFLYRVLTGDPIPTNPLLNKSWVKGRANYASADIGYVTGVPLWMYLSDNLRYYGAVTAISVNHAIFTTEMVPMLTTVDIDFLRYPAEFAANSDNVKAAAKSLST</sequence>